<sequence length="444" mass="46093">MKLNDTDRGPLNDNETPLIEPKRARRASDDTQLIGSDAESPAGHDAHQANAGRRLIDPDATAPMDVTSIDESVFTLSLPFKKTMVAADTRDTPSEAETASIAVLLRDDGKEVSADVAEHERMIRPTPAVFLPGNKQRTTRSILTIIISIVTVLALVGVGILFAVKSQAATPEQQAFEAYSARQLTVATADRTLTSTYSAISTATTEAESVNLAAAAALAAVAGVSDETARAAAETQRVTTAAAIAEVVAVDPAETPYAAPGVSAGSSLSVIGAALDEISAEATRIEAAQLELDAALTAITDARTAFATAFTTFTDTIPATATALIEANTDAGQEWRDAVSTAVTALTTAVKNGGGAAELQAYAAAAFALQDENARVLLEQQESVDSEENTTPQTPNRPRNDSNPDPVTPPRPTPPAPGPVVPPVIPEVPEEPVPVDPPTDPVPE</sequence>
<evidence type="ECO:0000256" key="2">
    <source>
        <dbReference type="SAM" id="Phobius"/>
    </source>
</evidence>
<accession>A0A3L6ZZH7</accession>
<organism evidence="3 4">
    <name type="scientific">Mycetocola manganoxydans</name>
    <dbReference type="NCBI Taxonomy" id="699879"/>
    <lineage>
        <taxon>Bacteria</taxon>
        <taxon>Bacillati</taxon>
        <taxon>Actinomycetota</taxon>
        <taxon>Actinomycetes</taxon>
        <taxon>Micrococcales</taxon>
        <taxon>Microbacteriaceae</taxon>
        <taxon>Mycetocola</taxon>
    </lineage>
</organism>
<dbReference type="EMBL" id="RCUV01000002">
    <property type="protein sequence ID" value="RLP73446.1"/>
    <property type="molecule type" value="Genomic_DNA"/>
</dbReference>
<keyword evidence="2" id="KW-0472">Membrane</keyword>
<keyword evidence="2" id="KW-0812">Transmembrane</keyword>
<feature type="compositionally biased region" description="Basic and acidic residues" evidence="1">
    <location>
        <begin position="20"/>
        <end position="29"/>
    </location>
</feature>
<feature type="region of interest" description="Disordered" evidence="1">
    <location>
        <begin position="381"/>
        <end position="444"/>
    </location>
</feature>
<gene>
    <name evidence="3" type="ORF">D9V29_01805</name>
</gene>
<dbReference type="RefSeq" id="WP_121671610.1">
    <property type="nucleotide sequence ID" value="NZ_BMXM01000002.1"/>
</dbReference>
<feature type="transmembrane region" description="Helical" evidence="2">
    <location>
        <begin position="142"/>
        <end position="164"/>
    </location>
</feature>
<evidence type="ECO:0000256" key="1">
    <source>
        <dbReference type="SAM" id="MobiDB-lite"/>
    </source>
</evidence>
<feature type="region of interest" description="Disordered" evidence="1">
    <location>
        <begin position="1"/>
        <end position="47"/>
    </location>
</feature>
<protein>
    <submittedName>
        <fullName evidence="3">Uncharacterized protein</fullName>
    </submittedName>
</protein>
<feature type="compositionally biased region" description="Basic and acidic residues" evidence="1">
    <location>
        <begin position="1"/>
        <end position="10"/>
    </location>
</feature>
<dbReference type="AlphaFoldDB" id="A0A3L6ZZH7"/>
<name>A0A3L6ZZH7_9MICO</name>
<reference evidence="3 4" key="1">
    <citation type="submission" date="2018-10" db="EMBL/GenBank/DDBJ databases">
        <authorList>
            <person name="Li J."/>
        </authorList>
    </citation>
    <scope>NUCLEOTIDE SEQUENCE [LARGE SCALE GENOMIC DNA]</scope>
    <source>
        <strain evidence="3 4">CCTCC AB209002</strain>
    </source>
</reference>
<dbReference type="OrthoDB" id="9854507at2"/>
<evidence type="ECO:0000313" key="4">
    <source>
        <dbReference type="Proteomes" id="UP000270299"/>
    </source>
</evidence>
<comment type="caution">
    <text evidence="3">The sequence shown here is derived from an EMBL/GenBank/DDBJ whole genome shotgun (WGS) entry which is preliminary data.</text>
</comment>
<keyword evidence="2" id="KW-1133">Transmembrane helix</keyword>
<dbReference type="Proteomes" id="UP000270299">
    <property type="component" value="Unassembled WGS sequence"/>
</dbReference>
<keyword evidence="4" id="KW-1185">Reference proteome</keyword>
<proteinExistence type="predicted"/>
<feature type="compositionally biased region" description="Pro residues" evidence="1">
    <location>
        <begin position="406"/>
        <end position="444"/>
    </location>
</feature>
<evidence type="ECO:0000313" key="3">
    <source>
        <dbReference type="EMBL" id="RLP73446.1"/>
    </source>
</evidence>